<organism evidence="2 3">
    <name type="scientific">Rotaria magnacalcarata</name>
    <dbReference type="NCBI Taxonomy" id="392030"/>
    <lineage>
        <taxon>Eukaryota</taxon>
        <taxon>Metazoa</taxon>
        <taxon>Spiralia</taxon>
        <taxon>Gnathifera</taxon>
        <taxon>Rotifera</taxon>
        <taxon>Eurotatoria</taxon>
        <taxon>Bdelloidea</taxon>
        <taxon>Philodinida</taxon>
        <taxon>Philodinidae</taxon>
        <taxon>Rotaria</taxon>
    </lineage>
</organism>
<comment type="caution">
    <text evidence="2">The sequence shown here is derived from an EMBL/GenBank/DDBJ whole genome shotgun (WGS) entry which is preliminary data.</text>
</comment>
<feature type="non-terminal residue" evidence="2">
    <location>
        <position position="1"/>
    </location>
</feature>
<dbReference type="Gene3D" id="3.40.50.300">
    <property type="entry name" value="P-loop containing nucleotide triphosphate hydrolases"/>
    <property type="match status" value="1"/>
</dbReference>
<dbReference type="AlphaFoldDB" id="A0A8S3BYI9"/>
<dbReference type="EMBL" id="CAJOBI010164885">
    <property type="protein sequence ID" value="CAF4865593.1"/>
    <property type="molecule type" value="Genomic_DNA"/>
</dbReference>
<dbReference type="InterPro" id="IPR004273">
    <property type="entry name" value="Dynein_heavy_D6_P-loop"/>
</dbReference>
<dbReference type="Proteomes" id="UP000676336">
    <property type="component" value="Unassembled WGS sequence"/>
</dbReference>
<dbReference type="InterPro" id="IPR027417">
    <property type="entry name" value="P-loop_NTPase"/>
</dbReference>
<gene>
    <name evidence="2" type="ORF">SMN809_LOCUS50070</name>
</gene>
<dbReference type="GO" id="GO:0007018">
    <property type="term" value="P:microtubule-based movement"/>
    <property type="evidence" value="ECO:0007669"/>
    <property type="project" value="InterPro"/>
</dbReference>
<evidence type="ECO:0000259" key="1">
    <source>
        <dbReference type="Pfam" id="PF03028"/>
    </source>
</evidence>
<protein>
    <recommendedName>
        <fullName evidence="1">Dynein heavy chain region D6 P-loop domain-containing protein</fullName>
    </recommendedName>
</protein>
<sequence>AKWLPQLEKKLEQCAESGHESFRIFLSAEPSADPAFHCIPQGILESAVKM</sequence>
<reference evidence="2" key="1">
    <citation type="submission" date="2021-02" db="EMBL/GenBank/DDBJ databases">
        <authorList>
            <person name="Nowell W R."/>
        </authorList>
    </citation>
    <scope>NUCLEOTIDE SEQUENCE</scope>
</reference>
<proteinExistence type="predicted"/>
<dbReference type="GO" id="GO:0008569">
    <property type="term" value="F:minus-end-directed microtubule motor activity"/>
    <property type="evidence" value="ECO:0007669"/>
    <property type="project" value="InterPro"/>
</dbReference>
<evidence type="ECO:0000313" key="3">
    <source>
        <dbReference type="Proteomes" id="UP000676336"/>
    </source>
</evidence>
<evidence type="ECO:0000313" key="2">
    <source>
        <dbReference type="EMBL" id="CAF4865593.1"/>
    </source>
</evidence>
<dbReference type="GO" id="GO:0030286">
    <property type="term" value="C:dynein complex"/>
    <property type="evidence" value="ECO:0007669"/>
    <property type="project" value="InterPro"/>
</dbReference>
<feature type="domain" description="Dynein heavy chain region D6 P-loop" evidence="1">
    <location>
        <begin position="2"/>
        <end position="50"/>
    </location>
</feature>
<dbReference type="Pfam" id="PF03028">
    <property type="entry name" value="Dynein_heavy"/>
    <property type="match status" value="1"/>
</dbReference>
<accession>A0A8S3BYI9</accession>
<name>A0A8S3BYI9_9BILA</name>